<dbReference type="AlphaFoldDB" id="A0A641AK07"/>
<dbReference type="PANTHER" id="PTHR33909:SF1">
    <property type="entry name" value="SEC TRANSLOCON ACCESSORY COMPLEX SUBUNIT YAJC"/>
    <property type="match status" value="1"/>
</dbReference>
<sequence>MRGSPHTHNGVSTVNDWASVLPLVILVVAFLLLVIRPARANRRQFQQLQSQLTVGQQVMIASGIFGRIDGIDDETVQLRIAPETVVTVNRHAVSRVVEPAPDQTGTDI</sequence>
<dbReference type="InterPro" id="IPR003849">
    <property type="entry name" value="Preprotein_translocase_YajC"/>
</dbReference>
<evidence type="ECO:0000256" key="4">
    <source>
        <dbReference type="ARBA" id="ARBA00022475"/>
    </source>
</evidence>
<evidence type="ECO:0000256" key="3">
    <source>
        <dbReference type="ARBA" id="ARBA00022448"/>
    </source>
</evidence>
<evidence type="ECO:0000256" key="5">
    <source>
        <dbReference type="ARBA" id="ARBA00022692"/>
    </source>
</evidence>
<reference evidence="11" key="1">
    <citation type="submission" date="2019-09" db="EMBL/GenBank/DDBJ databases">
        <authorList>
            <person name="Li J."/>
        </authorList>
    </citation>
    <scope>NUCLEOTIDE SEQUENCE [LARGE SCALE GENOMIC DNA]</scope>
    <source>
        <strain evidence="11">NRBC 14897</strain>
    </source>
</reference>
<keyword evidence="6" id="KW-0653">Protein transport</keyword>
<dbReference type="GO" id="GO:0015031">
    <property type="term" value="P:protein transport"/>
    <property type="evidence" value="ECO:0007669"/>
    <property type="project" value="UniProtKB-KW"/>
</dbReference>
<evidence type="ECO:0000256" key="6">
    <source>
        <dbReference type="ARBA" id="ARBA00022927"/>
    </source>
</evidence>
<feature type="transmembrane region" description="Helical" evidence="10">
    <location>
        <begin position="17"/>
        <end position="35"/>
    </location>
</feature>
<evidence type="ECO:0000256" key="9">
    <source>
        <dbReference type="ARBA" id="ARBA00023136"/>
    </source>
</evidence>
<accession>A0A641AK07</accession>
<comment type="subcellular location">
    <subcellularLocation>
        <location evidence="1">Cell membrane</location>
        <topology evidence="1">Single-pass membrane protein</topology>
    </subcellularLocation>
</comment>
<dbReference type="PRINTS" id="PR01853">
    <property type="entry name" value="YAJCTRNLCASE"/>
</dbReference>
<evidence type="ECO:0000256" key="1">
    <source>
        <dbReference type="ARBA" id="ARBA00004162"/>
    </source>
</evidence>
<dbReference type="PANTHER" id="PTHR33909">
    <property type="entry name" value="SEC TRANSLOCON ACCESSORY COMPLEX SUBUNIT YAJC"/>
    <property type="match status" value="1"/>
</dbReference>
<dbReference type="OrthoDB" id="3711957at2"/>
<evidence type="ECO:0000313" key="11">
    <source>
        <dbReference type="EMBL" id="KAA1376145.1"/>
    </source>
</evidence>
<dbReference type="Proteomes" id="UP001515100">
    <property type="component" value="Unassembled WGS sequence"/>
</dbReference>
<comment type="caution">
    <text evidence="11">The sequence shown here is derived from an EMBL/GenBank/DDBJ whole genome shotgun (WGS) entry which is preliminary data.</text>
</comment>
<keyword evidence="5 10" id="KW-0812">Transmembrane</keyword>
<keyword evidence="3" id="KW-0813">Transport</keyword>
<keyword evidence="8" id="KW-0811">Translocation</keyword>
<dbReference type="GO" id="GO:0005886">
    <property type="term" value="C:plasma membrane"/>
    <property type="evidence" value="ECO:0007669"/>
    <property type="project" value="UniProtKB-SubCell"/>
</dbReference>
<dbReference type="NCBIfam" id="TIGR00739">
    <property type="entry name" value="yajC"/>
    <property type="match status" value="1"/>
</dbReference>
<keyword evidence="7 10" id="KW-1133">Transmembrane helix</keyword>
<keyword evidence="9 10" id="KW-0472">Membrane</keyword>
<dbReference type="SMART" id="SM01323">
    <property type="entry name" value="YajC"/>
    <property type="match status" value="1"/>
</dbReference>
<dbReference type="Pfam" id="PF02699">
    <property type="entry name" value="YajC"/>
    <property type="match status" value="1"/>
</dbReference>
<evidence type="ECO:0000313" key="12">
    <source>
        <dbReference type="Proteomes" id="UP001515100"/>
    </source>
</evidence>
<comment type="similarity">
    <text evidence="2">Belongs to the YajC family.</text>
</comment>
<protein>
    <submittedName>
        <fullName evidence="11">Preprotein translocase subunit YajC</fullName>
    </submittedName>
</protein>
<name>A0A641AK07_9ACTN</name>
<evidence type="ECO:0000256" key="7">
    <source>
        <dbReference type="ARBA" id="ARBA00022989"/>
    </source>
</evidence>
<keyword evidence="4" id="KW-1003">Cell membrane</keyword>
<gene>
    <name evidence="11" type="primary">yajC</name>
    <name evidence="11" type="ORF">ESP62_011930</name>
</gene>
<evidence type="ECO:0000256" key="10">
    <source>
        <dbReference type="SAM" id="Phobius"/>
    </source>
</evidence>
<evidence type="ECO:0000256" key="8">
    <source>
        <dbReference type="ARBA" id="ARBA00023010"/>
    </source>
</evidence>
<dbReference type="EMBL" id="SDPP02000003">
    <property type="protein sequence ID" value="KAA1376145.1"/>
    <property type="molecule type" value="Genomic_DNA"/>
</dbReference>
<keyword evidence="12" id="KW-1185">Reference proteome</keyword>
<organism evidence="11 12">
    <name type="scientific">Aeromicrobium fastidiosum</name>
    <dbReference type="NCBI Taxonomy" id="52699"/>
    <lineage>
        <taxon>Bacteria</taxon>
        <taxon>Bacillati</taxon>
        <taxon>Actinomycetota</taxon>
        <taxon>Actinomycetes</taxon>
        <taxon>Propionibacteriales</taxon>
        <taxon>Nocardioidaceae</taxon>
        <taxon>Aeromicrobium</taxon>
    </lineage>
</organism>
<proteinExistence type="inferred from homology"/>
<evidence type="ECO:0000256" key="2">
    <source>
        <dbReference type="ARBA" id="ARBA00006742"/>
    </source>
</evidence>